<evidence type="ECO:0008006" key="3">
    <source>
        <dbReference type="Google" id="ProtNLM"/>
    </source>
</evidence>
<proteinExistence type="predicted"/>
<evidence type="ECO:0000313" key="1">
    <source>
        <dbReference type="EMBL" id="MDX8031383.1"/>
    </source>
</evidence>
<keyword evidence="2" id="KW-1185">Reference proteome</keyword>
<reference evidence="1 2" key="2">
    <citation type="submission" date="2023-11" db="EMBL/GenBank/DDBJ databases">
        <authorList>
            <person name="Lara A.C."/>
            <person name="Chronakova A."/>
        </authorList>
    </citation>
    <scope>NUCLEOTIDE SEQUENCE [LARGE SCALE GENOMIC DNA]</scope>
    <source>
        <strain evidence="1 2">BCCO 10_0856</strain>
    </source>
</reference>
<sequence length="229" mass="24246">MTAGFGLVHRLAFGLEVVDAMRGSLADVVVTSEGPLAARLARGRRPGRFRQLVTPGLAAPVIVRVADERRRYVPRRFVIPFDTVKTPRVALFPGAGFGPQGGTTGMRGRVVDPAGAIVPWVRVIARHPASNRIAGRADGDDRGEFLLLVIPGPAFVDMPAKFSFQLALTVWALPGPLAGPVAESVPPAGEVTDITTGPDAPPGFQDRGTTTVHMRLAEIVSPGLPFTIH</sequence>
<reference evidence="1 2" key="1">
    <citation type="submission" date="2023-11" db="EMBL/GenBank/DDBJ databases">
        <title>Lentzea sokolovensis, sp. nov., Lentzea kristufkii, sp. nov., and Lentzea miocenensis, sp. nov., rare actinobacteria from Sokolov Coal Basin, Miocene lacustrine sediment, Czech Republic.</title>
        <authorList>
            <person name="Lara A."/>
            <person name="Kotroba L."/>
            <person name="Nouioui I."/>
            <person name="Neumann-Schaal M."/>
            <person name="Mast Y."/>
            <person name="Chronakova A."/>
        </authorList>
    </citation>
    <scope>NUCLEOTIDE SEQUENCE [LARGE SCALE GENOMIC DNA]</scope>
    <source>
        <strain evidence="1 2">BCCO 10_0856</strain>
    </source>
</reference>
<dbReference type="Proteomes" id="UP001285521">
    <property type="component" value="Unassembled WGS sequence"/>
</dbReference>
<organism evidence="1 2">
    <name type="scientific">Lentzea miocenica</name>
    <dbReference type="NCBI Taxonomy" id="3095431"/>
    <lineage>
        <taxon>Bacteria</taxon>
        <taxon>Bacillati</taxon>
        <taxon>Actinomycetota</taxon>
        <taxon>Actinomycetes</taxon>
        <taxon>Pseudonocardiales</taxon>
        <taxon>Pseudonocardiaceae</taxon>
        <taxon>Lentzea</taxon>
    </lineage>
</organism>
<gene>
    <name evidence="1" type="ORF">SK803_14235</name>
</gene>
<comment type="caution">
    <text evidence="1">The sequence shown here is derived from an EMBL/GenBank/DDBJ whole genome shotgun (WGS) entry which is preliminary data.</text>
</comment>
<accession>A0ABU4SZP4</accession>
<name>A0ABU4SZP4_9PSEU</name>
<evidence type="ECO:0000313" key="2">
    <source>
        <dbReference type="Proteomes" id="UP001285521"/>
    </source>
</evidence>
<dbReference type="RefSeq" id="WP_319966446.1">
    <property type="nucleotide sequence ID" value="NZ_JAXAVW010000010.1"/>
</dbReference>
<dbReference type="EMBL" id="JAXAVW010000010">
    <property type="protein sequence ID" value="MDX8031383.1"/>
    <property type="molecule type" value="Genomic_DNA"/>
</dbReference>
<protein>
    <recommendedName>
        <fullName evidence="3">Carboxypeptidase regulatory-like domain-containing protein</fullName>
    </recommendedName>
</protein>